<sequence>MTLTLGVPVGPTAAAVAYLEGELAQRGNPLPIGVTPPPGRPTSYALLSRSGQHQRNPFVVDYMIRVRCFDADAEQCERNADLLWTLMRAVGHRKITTSQGAVWISSATPGDSGPALLDDLDVPLFGLQFGMFWTIALKPT</sequence>
<evidence type="ECO:0000313" key="1">
    <source>
        <dbReference type="EMBL" id="TWS20779.1"/>
    </source>
</evidence>
<protein>
    <recommendedName>
        <fullName evidence="3">DUF3168 domain-containing protein</fullName>
    </recommendedName>
</protein>
<dbReference type="AlphaFoldDB" id="A0A5C5RCM3"/>
<organism evidence="1 2">
    <name type="scientific">Tsukamurella asaccharolytica</name>
    <dbReference type="NCBI Taxonomy" id="2592067"/>
    <lineage>
        <taxon>Bacteria</taxon>
        <taxon>Bacillati</taxon>
        <taxon>Actinomycetota</taxon>
        <taxon>Actinomycetes</taxon>
        <taxon>Mycobacteriales</taxon>
        <taxon>Tsukamurellaceae</taxon>
        <taxon>Tsukamurella</taxon>
    </lineage>
</organism>
<dbReference type="RefSeq" id="WP_146559998.1">
    <property type="nucleotide sequence ID" value="NZ_VIGW01000002.1"/>
</dbReference>
<evidence type="ECO:0000313" key="2">
    <source>
        <dbReference type="Proteomes" id="UP000317291"/>
    </source>
</evidence>
<comment type="caution">
    <text evidence="1">The sequence shown here is derived from an EMBL/GenBank/DDBJ whole genome shotgun (WGS) entry which is preliminary data.</text>
</comment>
<name>A0A5C5RCM3_9ACTN</name>
<dbReference type="EMBL" id="VIGW01000002">
    <property type="protein sequence ID" value="TWS20779.1"/>
    <property type="molecule type" value="Genomic_DNA"/>
</dbReference>
<evidence type="ECO:0008006" key="3">
    <source>
        <dbReference type="Google" id="ProtNLM"/>
    </source>
</evidence>
<gene>
    <name evidence="1" type="ORF">FK529_05485</name>
</gene>
<proteinExistence type="predicted"/>
<keyword evidence="2" id="KW-1185">Reference proteome</keyword>
<dbReference type="Proteomes" id="UP000317291">
    <property type="component" value="Unassembled WGS sequence"/>
</dbReference>
<accession>A0A5C5RCM3</accession>
<reference evidence="1 2" key="1">
    <citation type="submission" date="2019-06" db="EMBL/GenBank/DDBJ databases">
        <title>Tsukamurella conjunctivitidis sp. nov., Tsukamurella assacharolytica sp. nov. and Tsukamurella sputae sp. nov. isolated from patients with conjunctivitis, bacteraemia (lymphoma) and respiratory infection (sputum) in Hong Kong.</title>
        <authorList>
            <person name="Teng J.L.L."/>
            <person name="Lee H.H."/>
            <person name="Fong J.Y.H."/>
            <person name="Fok K.M.N."/>
            <person name="Lau S.K.P."/>
            <person name="Woo P.C.Y."/>
        </authorList>
    </citation>
    <scope>NUCLEOTIDE SEQUENCE [LARGE SCALE GENOMIC DNA]</scope>
    <source>
        <strain evidence="1 2">HKU71</strain>
    </source>
</reference>